<dbReference type="SUPFAM" id="SSF51120">
    <property type="entry name" value="beta-Roll"/>
    <property type="match status" value="1"/>
</dbReference>
<dbReference type="KEGG" id="prag:EKN56_00110"/>
<proteinExistence type="predicted"/>
<dbReference type="Proteomes" id="UP000293154">
    <property type="component" value="Chromosome"/>
</dbReference>
<dbReference type="InterPro" id="IPR001343">
    <property type="entry name" value="Hemolysn_Ca-bd"/>
</dbReference>
<keyword evidence="3" id="KW-1185">Reference proteome</keyword>
<dbReference type="AlphaFoldDB" id="A0A411WFZ2"/>
<dbReference type="GO" id="GO:0005509">
    <property type="term" value="F:calcium ion binding"/>
    <property type="evidence" value="ECO:0007669"/>
    <property type="project" value="InterPro"/>
</dbReference>
<dbReference type="EMBL" id="CP034752">
    <property type="protein sequence ID" value="QBH94954.1"/>
    <property type="molecule type" value="Genomic_DNA"/>
</dbReference>
<evidence type="ECO:0000256" key="1">
    <source>
        <dbReference type="ARBA" id="ARBA00022837"/>
    </source>
</evidence>
<gene>
    <name evidence="2" type="ORF">EKN56_00110</name>
</gene>
<dbReference type="RefSeq" id="WP_130589952.1">
    <property type="nucleotide sequence ID" value="NZ_CP034752.1"/>
</dbReference>
<dbReference type="Pfam" id="PF00353">
    <property type="entry name" value="HemolysinCabind"/>
    <property type="match status" value="3"/>
</dbReference>
<evidence type="ECO:0008006" key="4">
    <source>
        <dbReference type="Google" id="ProtNLM"/>
    </source>
</evidence>
<protein>
    <recommendedName>
        <fullName evidence="4">Calcium-binding protein</fullName>
    </recommendedName>
</protein>
<dbReference type="PRINTS" id="PR00313">
    <property type="entry name" value="CABNDNGRPT"/>
</dbReference>
<dbReference type="OrthoDB" id="8481600at2"/>
<sequence length="382" mass="40217">MGTGIATGWGTDKLVSIEGLIGSAQGDTFTDSAANNLFEGRGGNDTFYLTNGGNDVLMYKVLAGKSGDGRGGNGHDTVYGFTVGNLLTNDNADLIDLGDVLNYSGSYSCFMDDGKMTLDFASQGILNYLKVDQLNGDTIISIDRDGKGGAYGFEELLTLKGVSTDLVTLLSNNQIEVGDDTLSSASSATHSLLSTTQQSLLSISQMYTAGDDILFGTEKADILMGGLGNDTFIHIGKGDQVMGGAGNDVIKLASTDFAYISGDEGIDTLILEGKNELLDLGALKDKLESIEIFDMGDASNTMKVSLDDVLRLGSEELAIHSGDKAIIVNGEEGSTLKLEGGDGQWTMSHSHYQHAGNTYNVWTVGTSGIEVLVENTVNSIIM</sequence>
<organism evidence="2 3">
    <name type="scientific">Limnobaculum zhutongyuii</name>
    <dbReference type="NCBI Taxonomy" id="2498113"/>
    <lineage>
        <taxon>Bacteria</taxon>
        <taxon>Pseudomonadati</taxon>
        <taxon>Pseudomonadota</taxon>
        <taxon>Gammaproteobacteria</taxon>
        <taxon>Enterobacterales</taxon>
        <taxon>Budviciaceae</taxon>
        <taxon>Limnobaculum</taxon>
    </lineage>
</organism>
<dbReference type="InterPro" id="IPR011049">
    <property type="entry name" value="Serralysin-like_metalloprot_C"/>
</dbReference>
<evidence type="ECO:0000313" key="2">
    <source>
        <dbReference type="EMBL" id="QBH94954.1"/>
    </source>
</evidence>
<keyword evidence="1" id="KW-0106">Calcium</keyword>
<evidence type="ECO:0000313" key="3">
    <source>
        <dbReference type="Proteomes" id="UP000293154"/>
    </source>
</evidence>
<accession>A0A411WFZ2</accession>
<dbReference type="Gene3D" id="2.150.10.10">
    <property type="entry name" value="Serralysin-like metalloprotease, C-terminal"/>
    <property type="match status" value="2"/>
</dbReference>
<reference evidence="2 3" key="1">
    <citation type="submission" date="2019-03" db="EMBL/GenBank/DDBJ databases">
        <title>Pragia sp. nov. isolated from the gut tract of Carduelis flavirostris.</title>
        <authorList>
            <person name="Ge Y."/>
        </authorList>
    </citation>
    <scope>NUCLEOTIDE SEQUENCE [LARGE SCALE GENOMIC DNA]</scope>
    <source>
        <strain evidence="2 3">CF-458</strain>
    </source>
</reference>
<name>A0A411WFZ2_9GAMM</name>